<keyword evidence="4 7" id="KW-0560">Oxidoreductase</keyword>
<dbReference type="GO" id="GO:0005886">
    <property type="term" value="C:plasma membrane"/>
    <property type="evidence" value="ECO:0007669"/>
    <property type="project" value="UniProtKB-SubCell"/>
</dbReference>
<keyword evidence="6 7" id="KW-0627">Porphyrin biosynthesis</keyword>
<comment type="similarity">
    <text evidence="7">Belongs to the HemG family.</text>
</comment>
<dbReference type="SUPFAM" id="SSF52218">
    <property type="entry name" value="Flavoproteins"/>
    <property type="match status" value="1"/>
</dbReference>
<evidence type="ECO:0000256" key="7">
    <source>
        <dbReference type="HAMAP-Rule" id="MF_00853"/>
    </source>
</evidence>
<evidence type="ECO:0000313" key="10">
    <source>
        <dbReference type="Proteomes" id="UP000664658"/>
    </source>
</evidence>
<comment type="catalytic activity">
    <reaction evidence="7">
        <text>protoporphyrinogen IX + 3 a ubiquinone = protoporphyrin IX + 3 a ubiquinol</text>
        <dbReference type="Rhea" id="RHEA:63936"/>
        <dbReference type="Rhea" id="RHEA-COMP:9565"/>
        <dbReference type="Rhea" id="RHEA-COMP:9566"/>
        <dbReference type="ChEBI" id="CHEBI:16389"/>
        <dbReference type="ChEBI" id="CHEBI:17976"/>
        <dbReference type="ChEBI" id="CHEBI:57306"/>
        <dbReference type="ChEBI" id="CHEBI:57307"/>
    </reaction>
</comment>
<keyword evidence="7" id="KW-1003">Cell membrane</keyword>
<evidence type="ECO:0000256" key="2">
    <source>
        <dbReference type="ARBA" id="ARBA00022643"/>
    </source>
</evidence>
<accession>A0A8I2B180</accession>
<gene>
    <name evidence="7 9" type="primary">hemG</name>
    <name evidence="9" type="ORF">J2R62_04610</name>
</gene>
<dbReference type="EMBL" id="JAFNAA010000003">
    <property type="protein sequence ID" value="MBO1107514.1"/>
    <property type="molecule type" value="Genomic_DNA"/>
</dbReference>
<reference evidence="9" key="1">
    <citation type="submission" date="2021-03" db="EMBL/GenBank/DDBJ databases">
        <title>Plesiomonas shigelloides zfcc0051, isolated from zebrafish feces.</title>
        <authorList>
            <person name="Vanderhoek Z."/>
            <person name="Gaulke C."/>
        </authorList>
    </citation>
    <scope>NUCLEOTIDE SEQUENCE</scope>
    <source>
        <strain evidence="9">Zfcc0051</strain>
    </source>
</reference>
<evidence type="ECO:0000256" key="3">
    <source>
        <dbReference type="ARBA" id="ARBA00022741"/>
    </source>
</evidence>
<keyword evidence="2 7" id="KW-0288">FMN</keyword>
<comment type="subcellular location">
    <subcellularLocation>
        <location evidence="7">Cell membrane</location>
        <topology evidence="7">Peripheral membrane protein</topology>
    </subcellularLocation>
</comment>
<evidence type="ECO:0000256" key="4">
    <source>
        <dbReference type="ARBA" id="ARBA00023002"/>
    </source>
</evidence>
<keyword evidence="5" id="KW-0472">Membrane</keyword>
<dbReference type="InterPro" id="IPR029039">
    <property type="entry name" value="Flavoprotein-like_sf"/>
</dbReference>
<dbReference type="GO" id="GO:0004729">
    <property type="term" value="F:oxygen-dependent protoporphyrinogen oxidase activity"/>
    <property type="evidence" value="ECO:0007669"/>
    <property type="project" value="InterPro"/>
</dbReference>
<comment type="caution">
    <text evidence="9">The sequence shown here is derived from an EMBL/GenBank/DDBJ whole genome shotgun (WGS) entry which is preliminary data.</text>
</comment>
<keyword evidence="1 7" id="KW-0285">Flavoprotein</keyword>
<feature type="domain" description="Flavodoxin" evidence="8">
    <location>
        <begin position="6"/>
        <end position="156"/>
    </location>
</feature>
<comment type="catalytic activity">
    <reaction evidence="7">
        <text>protoporphyrinogen IX + 3 a menaquinone = protoporphyrin IX + 3 a menaquinol</text>
        <dbReference type="Rhea" id="RHEA:27409"/>
        <dbReference type="Rhea" id="RHEA-COMP:9537"/>
        <dbReference type="Rhea" id="RHEA-COMP:9539"/>
        <dbReference type="ChEBI" id="CHEBI:16374"/>
        <dbReference type="ChEBI" id="CHEBI:18151"/>
        <dbReference type="ChEBI" id="CHEBI:57306"/>
        <dbReference type="ChEBI" id="CHEBI:57307"/>
        <dbReference type="EC" id="1.3.5.3"/>
    </reaction>
</comment>
<dbReference type="Pfam" id="PF12724">
    <property type="entry name" value="Flavodoxin_5"/>
    <property type="match status" value="1"/>
</dbReference>
<protein>
    <recommendedName>
        <fullName evidence="7">Protoporphyrinogen IX dehydrogenase [quinone]</fullName>
        <ecNumber evidence="7">1.3.5.3</ecNumber>
    </recommendedName>
    <alternativeName>
        <fullName evidence="7">Protoporphyrinogen IX dehydrogenase [menaquinone]</fullName>
    </alternativeName>
    <alternativeName>
        <fullName evidence="7">Protoporphyrinogen IX dehydrogenase [ubiquinone]</fullName>
    </alternativeName>
    <alternativeName>
        <fullName evidence="7">Protoporphyrinogen oxidase</fullName>
        <shortName evidence="7">PPO</shortName>
    </alternativeName>
</protein>
<comment type="function">
    <text evidence="7">Catalyzes the 6-electron oxidation of protoporphyrinogen IX to form protoporphyrin IX; under anaerobic conditions uses menaquinone as an electron acceptor, under aerobic conditions uses ubiquinone as an electron acceptor.</text>
</comment>
<dbReference type="RefSeq" id="WP_207541708.1">
    <property type="nucleotide sequence ID" value="NZ_JAFNAA010000003.1"/>
</dbReference>
<dbReference type="NCBIfam" id="NF008316">
    <property type="entry name" value="PRK11104.1"/>
    <property type="match status" value="1"/>
</dbReference>
<evidence type="ECO:0000256" key="6">
    <source>
        <dbReference type="ARBA" id="ARBA00023244"/>
    </source>
</evidence>
<keyword evidence="3 7" id="KW-0547">Nucleotide-binding</keyword>
<dbReference type="InterPro" id="IPR026816">
    <property type="entry name" value="Flavodoxin_dom"/>
</dbReference>
<dbReference type="AlphaFoldDB" id="A0A8I2B180"/>
<dbReference type="Proteomes" id="UP000664658">
    <property type="component" value="Unassembled WGS sequence"/>
</dbReference>
<dbReference type="HAMAP" id="MF_00853">
    <property type="entry name" value="HemG"/>
    <property type="match status" value="1"/>
</dbReference>
<dbReference type="InterPro" id="IPR052200">
    <property type="entry name" value="Protoporphyrinogen_IX_DH"/>
</dbReference>
<dbReference type="GO" id="GO:0006782">
    <property type="term" value="P:protoporphyrinogen IX biosynthetic process"/>
    <property type="evidence" value="ECO:0007669"/>
    <property type="project" value="UniProtKB-UniRule"/>
</dbReference>
<name>A0A8I2B180_PLESH</name>
<evidence type="ECO:0000256" key="5">
    <source>
        <dbReference type="ARBA" id="ARBA00023136"/>
    </source>
</evidence>
<comment type="cofactor">
    <cofactor evidence="7">
        <name>FMN</name>
        <dbReference type="ChEBI" id="CHEBI:58210"/>
    </cofactor>
    <text evidence="7">Binds 1 FMN non-covalently per subunit.</text>
</comment>
<organism evidence="9 10">
    <name type="scientific">Plesiomonas shigelloides</name>
    <name type="common">Aeromonas shigelloides</name>
    <dbReference type="NCBI Taxonomy" id="703"/>
    <lineage>
        <taxon>Bacteria</taxon>
        <taxon>Pseudomonadati</taxon>
        <taxon>Pseudomonadota</taxon>
        <taxon>Gammaproteobacteria</taxon>
        <taxon>Enterobacterales</taxon>
        <taxon>Enterobacteriaceae</taxon>
        <taxon>Plesiomonas</taxon>
    </lineage>
</organism>
<sequence>MAQTYLLLYSSTDGQTLKIMQHIAAQLKQQAPDCQVCLHDVQQPLQPLWAEYRAVVIGASIRYGHFSRQVQRWIAQYQRELQQLPTAFFGVNLTARKPEKNTPETNAYVRKFLQRSVWQPTVAAVFAGALYYPRYRWFDRVMIQFIMRMTGGETDPSKEVEYTDWNKVSEFAQKIAVLAPSAQA</sequence>
<dbReference type="UniPathway" id="UPA00251">
    <property type="reaction ID" value="UER00324"/>
</dbReference>
<comment type="pathway">
    <text evidence="7">Porphyrin-containing compound metabolism; protoporphyrin-IX biosynthesis; protoporphyrin-IX from protoporphyrinogen-IX: step 1/1.</text>
</comment>
<proteinExistence type="inferred from homology"/>
<dbReference type="EC" id="1.3.5.3" evidence="7"/>
<dbReference type="PANTHER" id="PTHR38030:SF2">
    <property type="entry name" value="PROTOPORPHYRINOGEN IX DEHYDROGENASE [QUINONE]"/>
    <property type="match status" value="1"/>
</dbReference>
<comment type="catalytic activity">
    <reaction evidence="7">
        <text>protoporphyrinogen IX + 3 a quinone = protoporphyrin IX + 3 a quinol</text>
        <dbReference type="Rhea" id="RHEA:65032"/>
        <dbReference type="ChEBI" id="CHEBI:24646"/>
        <dbReference type="ChEBI" id="CHEBI:57306"/>
        <dbReference type="ChEBI" id="CHEBI:57307"/>
        <dbReference type="ChEBI" id="CHEBI:132124"/>
        <dbReference type="EC" id="1.3.5.3"/>
    </reaction>
</comment>
<dbReference type="Gene3D" id="3.40.50.360">
    <property type="match status" value="1"/>
</dbReference>
<evidence type="ECO:0000256" key="1">
    <source>
        <dbReference type="ARBA" id="ARBA00022630"/>
    </source>
</evidence>
<evidence type="ECO:0000259" key="8">
    <source>
        <dbReference type="Pfam" id="PF12724"/>
    </source>
</evidence>
<dbReference type="InterPro" id="IPR044264">
    <property type="entry name" value="HemG"/>
</dbReference>
<evidence type="ECO:0000313" key="9">
    <source>
        <dbReference type="EMBL" id="MBO1107514.1"/>
    </source>
</evidence>
<dbReference type="GO" id="GO:0010181">
    <property type="term" value="F:FMN binding"/>
    <property type="evidence" value="ECO:0007669"/>
    <property type="project" value="UniProtKB-UniRule"/>
</dbReference>
<dbReference type="GO" id="GO:0070819">
    <property type="term" value="F:menaquinone-dependent protoporphyrinogen oxidase activity"/>
    <property type="evidence" value="ECO:0007669"/>
    <property type="project" value="UniProtKB-UniRule"/>
</dbReference>
<dbReference type="PANTHER" id="PTHR38030">
    <property type="entry name" value="PROTOPORPHYRINOGEN IX DEHYDROGENASE [MENAQUINONE]"/>
    <property type="match status" value="1"/>
</dbReference>